<accession>S9TE90</accession>
<evidence type="ECO:0000313" key="2">
    <source>
        <dbReference type="Proteomes" id="UP000015354"/>
    </source>
</evidence>
<evidence type="ECO:0000313" key="1">
    <source>
        <dbReference type="EMBL" id="EPY15279.1"/>
    </source>
</evidence>
<gene>
    <name evidence="1" type="ORF">STCU_12167</name>
</gene>
<name>S9TE90_9TRYP</name>
<protein>
    <submittedName>
        <fullName evidence="1">Uncharacterized protein</fullName>
    </submittedName>
</protein>
<organism evidence="1 2">
    <name type="scientific">Strigomonas culicis</name>
    <dbReference type="NCBI Taxonomy" id="28005"/>
    <lineage>
        <taxon>Eukaryota</taxon>
        <taxon>Discoba</taxon>
        <taxon>Euglenozoa</taxon>
        <taxon>Kinetoplastea</taxon>
        <taxon>Metakinetoplastina</taxon>
        <taxon>Trypanosomatida</taxon>
        <taxon>Trypanosomatidae</taxon>
        <taxon>Strigomonadinae</taxon>
        <taxon>Strigomonas</taxon>
    </lineage>
</organism>
<comment type="caution">
    <text evidence="1">The sequence shown here is derived from an EMBL/GenBank/DDBJ whole genome shotgun (WGS) entry which is preliminary data.</text>
</comment>
<dbReference type="EMBL" id="ATMH01012293">
    <property type="protein sequence ID" value="EPY15279.1"/>
    <property type="molecule type" value="Genomic_DNA"/>
</dbReference>
<sequence length="113" mass="11969">MEDLLMNTEAEGPLLMRPFVVAQTIGAGKPSPAGLHACVQRTLASIRAMPGERGAEARGANFSSDDITHLHVGDSLADEAAVESCAHDCRYVKCHKGKGIVWEDLLAAIQSLA</sequence>
<proteinExistence type="predicted"/>
<keyword evidence="2" id="KW-1185">Reference proteome</keyword>
<dbReference type="AlphaFoldDB" id="S9TE90"/>
<dbReference type="Proteomes" id="UP000015354">
    <property type="component" value="Unassembled WGS sequence"/>
</dbReference>
<reference evidence="1 2" key="1">
    <citation type="journal article" date="2013" name="PLoS ONE">
        <title>Predicting the Proteins of Angomonas deanei, Strigomonas culicis and Their Respective Endosymbionts Reveals New Aspects of the Trypanosomatidae Family.</title>
        <authorList>
            <person name="Motta M.C."/>
            <person name="Martins A.C."/>
            <person name="de Souza S.S."/>
            <person name="Catta-Preta C.M."/>
            <person name="Silva R."/>
            <person name="Klein C.C."/>
            <person name="de Almeida L.G."/>
            <person name="de Lima Cunha O."/>
            <person name="Ciapina L.P."/>
            <person name="Brocchi M."/>
            <person name="Colabardini A.C."/>
            <person name="de Araujo Lima B."/>
            <person name="Machado C.R."/>
            <person name="de Almeida Soares C.M."/>
            <person name="Probst C.M."/>
            <person name="de Menezes C.B."/>
            <person name="Thompson C.E."/>
            <person name="Bartholomeu D.C."/>
            <person name="Gradia D.F."/>
            <person name="Pavoni D.P."/>
            <person name="Grisard E.C."/>
            <person name="Fantinatti-Garboggini F."/>
            <person name="Marchini F.K."/>
            <person name="Rodrigues-Luiz G.F."/>
            <person name="Wagner G."/>
            <person name="Goldman G.H."/>
            <person name="Fietto J.L."/>
            <person name="Elias M.C."/>
            <person name="Goldman M.H."/>
            <person name="Sagot M.F."/>
            <person name="Pereira M."/>
            <person name="Stoco P.H."/>
            <person name="de Mendonca-Neto R.P."/>
            <person name="Teixeira S.M."/>
            <person name="Maciel T.E."/>
            <person name="de Oliveira Mendes T.A."/>
            <person name="Urmenyi T.P."/>
            <person name="de Souza W."/>
            <person name="Schenkman S."/>
            <person name="de Vasconcelos A.T."/>
        </authorList>
    </citation>
    <scope>NUCLEOTIDE SEQUENCE [LARGE SCALE GENOMIC DNA]</scope>
</reference>